<feature type="compositionally biased region" description="Low complexity" evidence="1">
    <location>
        <begin position="107"/>
        <end position="119"/>
    </location>
</feature>
<dbReference type="EMBL" id="KN817581">
    <property type="protein sequence ID" value="KJA19104.1"/>
    <property type="molecule type" value="Genomic_DNA"/>
</dbReference>
<feature type="compositionally biased region" description="Polar residues" evidence="1">
    <location>
        <begin position="1279"/>
        <end position="1290"/>
    </location>
</feature>
<feature type="compositionally biased region" description="Basic and acidic residues" evidence="1">
    <location>
        <begin position="120"/>
        <end position="132"/>
    </location>
</feature>
<evidence type="ECO:0000256" key="1">
    <source>
        <dbReference type="SAM" id="MobiDB-lite"/>
    </source>
</evidence>
<sequence>MPPQQQLIPGNGLPANRERSSDRAGGVVAVLSRAFNARGRQASQRIDESSSLPVRAPEAAPVAQTSSSFFAHAAGIDIQGGHFENYSGPSISVTNYINTGQSQEENSTAAHRAASSATVRSRDEYQDVEGHNEQSSYVRNNDNFAARPQILPIMRNCDIYYRHLSVKGRGSPLWLPAVNRRLPIEYRRKGISIGDVGLITFSGSFDFLFNILLPAEHPIHGGRVPERFIPLSPPLEPEDVEDQEEFAEDSYLASASVKRTQNDGRGDSSGLTFETTDSEGAILAIPKGSDSSNLLNLTRFSEYVDANIEDWYRYTNGKRGRQAKNGDLRLVTGWDKAKAWGMATFSRSSSTAQAPFQLDFKPLEQAGRSYKWEYSGIAEGRTGPSIRESTDLRLPDEPEDITFTNQCLFIRTINPLLSKNTWKRLEETKFTAVKTEDPGASDLNSNSEVSHLPNGKGKAVDSGPPVSGSGTLEVNSVIQSSDSATALSFHPSTAINEFLLSKNPEARIAITEDINWISVLAEDDYSLPPGDQILQRVMERHEIYEEKGIIYLRSQNTLNTLDHPALRVNEKCLRSRANVLMRGLDQAGHLDDLEEAILLYRQALELVSESGSDRQDISSELAEALLCRHQLFHQSSDYNEAIDLHMENPEFQYPSHSIKHPDIYSIMGNATVRTSYQERPDDIYPQPSLAGVEECILLQKMALELLPLSHPLRPKILDILAGILIYQYVSNAHSEILTNPDGYLDEAISLRRQALQLTSPSNPSHQGILLSLADALYFRHSRQFSGLLSDLDEAIQIHRKILDILPSSHPRQPTIVKCLAMELSCRYGKEKQLDDLNEAISLFKHYLYLPPPFRPDRPDILDALADALFELHSSPRGIVDEDILLDLGKASGRWYMERYNEDPIRACEKAILFQKQALELLSPMDHRRVDIIYDFMETSIIRRDIVLKGPPRFCDASESTPQQTELEHELGHTQGSSTDLLSLCRQTLELISPSHPGRFDILRSLSTVLVDLYDDDGELALLEEAILFQKQAVELRSPPHPDYFDMLSNLANTLARRYEQGGEITDLYNSISFNKQVFASCPSNYTPEMEFALLSNLAHGLACRFDAESQISDLDEAISLNRKAIEIPLPPSKIHPAFINLGNALSRRFEQRRQITDLNEAINLAELAISRLTPSDPEINQFYGSLRVALKLRSEFTDQTDNEQSPASPLEAISFHFAHNLAQSSSSQSDALDNPVTSSTGSRSVEGGDGVNLDKLSSHHQNDNKKPASRYLKEDRQKSGPNPNEKSTPSLPDLSAKEGRSTERRRRLSSSSIISNL</sequence>
<dbReference type="SUPFAM" id="SSF48452">
    <property type="entry name" value="TPR-like"/>
    <property type="match status" value="1"/>
</dbReference>
<dbReference type="OrthoDB" id="2662290at2759"/>
<feature type="compositionally biased region" description="Basic and acidic residues" evidence="1">
    <location>
        <begin position="1256"/>
        <end position="1278"/>
    </location>
</feature>
<protein>
    <recommendedName>
        <fullName evidence="4">CHAT domain-containing protein</fullName>
    </recommendedName>
</protein>
<evidence type="ECO:0000313" key="3">
    <source>
        <dbReference type="Proteomes" id="UP000054270"/>
    </source>
</evidence>
<dbReference type="InterPro" id="IPR011990">
    <property type="entry name" value="TPR-like_helical_dom_sf"/>
</dbReference>
<feature type="region of interest" description="Disordered" evidence="1">
    <location>
        <begin position="1"/>
        <end position="24"/>
    </location>
</feature>
<accession>A0A0D2NJN8</accession>
<organism evidence="2 3">
    <name type="scientific">Hypholoma sublateritium (strain FD-334 SS-4)</name>
    <dbReference type="NCBI Taxonomy" id="945553"/>
    <lineage>
        <taxon>Eukaryota</taxon>
        <taxon>Fungi</taxon>
        <taxon>Dikarya</taxon>
        <taxon>Basidiomycota</taxon>
        <taxon>Agaricomycotina</taxon>
        <taxon>Agaricomycetes</taxon>
        <taxon>Agaricomycetidae</taxon>
        <taxon>Agaricales</taxon>
        <taxon>Agaricineae</taxon>
        <taxon>Strophariaceae</taxon>
        <taxon>Hypholoma</taxon>
    </lineage>
</organism>
<feature type="region of interest" description="Disordered" evidence="1">
    <location>
        <begin position="436"/>
        <end position="467"/>
    </location>
</feature>
<keyword evidence="3" id="KW-1185">Reference proteome</keyword>
<gene>
    <name evidence="2" type="ORF">HYPSUDRAFT_44564</name>
</gene>
<dbReference type="Proteomes" id="UP000054270">
    <property type="component" value="Unassembled WGS sequence"/>
</dbReference>
<feature type="compositionally biased region" description="Low complexity" evidence="1">
    <location>
        <begin position="1224"/>
        <end position="1234"/>
    </location>
</feature>
<reference evidence="3" key="1">
    <citation type="submission" date="2014-04" db="EMBL/GenBank/DDBJ databases">
        <title>Evolutionary Origins and Diversification of the Mycorrhizal Mutualists.</title>
        <authorList>
            <consortium name="DOE Joint Genome Institute"/>
            <consortium name="Mycorrhizal Genomics Consortium"/>
            <person name="Kohler A."/>
            <person name="Kuo A."/>
            <person name="Nagy L.G."/>
            <person name="Floudas D."/>
            <person name="Copeland A."/>
            <person name="Barry K.W."/>
            <person name="Cichocki N."/>
            <person name="Veneault-Fourrey C."/>
            <person name="LaButti K."/>
            <person name="Lindquist E.A."/>
            <person name="Lipzen A."/>
            <person name="Lundell T."/>
            <person name="Morin E."/>
            <person name="Murat C."/>
            <person name="Riley R."/>
            <person name="Ohm R."/>
            <person name="Sun H."/>
            <person name="Tunlid A."/>
            <person name="Henrissat B."/>
            <person name="Grigoriev I.V."/>
            <person name="Hibbett D.S."/>
            <person name="Martin F."/>
        </authorList>
    </citation>
    <scope>NUCLEOTIDE SEQUENCE [LARGE SCALE GENOMIC DNA]</scope>
    <source>
        <strain evidence="3">FD-334 SS-4</strain>
    </source>
</reference>
<evidence type="ECO:0000313" key="2">
    <source>
        <dbReference type="EMBL" id="KJA19104.1"/>
    </source>
</evidence>
<evidence type="ECO:0008006" key="4">
    <source>
        <dbReference type="Google" id="ProtNLM"/>
    </source>
</evidence>
<feature type="region of interest" description="Disordered" evidence="1">
    <location>
        <begin position="954"/>
        <end position="974"/>
    </location>
</feature>
<proteinExistence type="predicted"/>
<name>A0A0D2NJN8_HYPSF</name>
<dbReference type="Gene3D" id="1.25.40.10">
    <property type="entry name" value="Tetratricopeptide repeat domain"/>
    <property type="match status" value="2"/>
</dbReference>
<feature type="region of interest" description="Disordered" evidence="1">
    <location>
        <begin position="1224"/>
        <end position="1317"/>
    </location>
</feature>
<feature type="region of interest" description="Disordered" evidence="1">
    <location>
        <begin position="102"/>
        <end position="137"/>
    </location>
</feature>